<organism evidence="1 2">
    <name type="scientific">Scyliorhinus torazame</name>
    <name type="common">Cloudy catshark</name>
    <name type="synonym">Catulus torazame</name>
    <dbReference type="NCBI Taxonomy" id="75743"/>
    <lineage>
        <taxon>Eukaryota</taxon>
        <taxon>Metazoa</taxon>
        <taxon>Chordata</taxon>
        <taxon>Craniata</taxon>
        <taxon>Vertebrata</taxon>
        <taxon>Chondrichthyes</taxon>
        <taxon>Elasmobranchii</taxon>
        <taxon>Galeomorphii</taxon>
        <taxon>Galeoidea</taxon>
        <taxon>Carcharhiniformes</taxon>
        <taxon>Scyliorhinidae</taxon>
        <taxon>Scyliorhinus</taxon>
    </lineage>
</organism>
<gene>
    <name evidence="1" type="ORF">scyTo_0022738</name>
</gene>
<evidence type="ECO:0000313" key="1">
    <source>
        <dbReference type="EMBL" id="GCB80972.1"/>
    </source>
</evidence>
<dbReference type="Proteomes" id="UP000288216">
    <property type="component" value="Unassembled WGS sequence"/>
</dbReference>
<protein>
    <submittedName>
        <fullName evidence="1">Uncharacterized protein</fullName>
    </submittedName>
</protein>
<dbReference type="AlphaFoldDB" id="A0A401Q6I5"/>
<sequence length="69" mass="7124">MKPPISALGLGGRGCGREIKVESIPLTASTPGEVLCPAVFPVKPSTSRRRVLGTVQSGLGWRTASECGC</sequence>
<evidence type="ECO:0000313" key="2">
    <source>
        <dbReference type="Proteomes" id="UP000288216"/>
    </source>
</evidence>
<dbReference type="EMBL" id="BFAA01023808">
    <property type="protein sequence ID" value="GCB80972.1"/>
    <property type="molecule type" value="Genomic_DNA"/>
</dbReference>
<name>A0A401Q6I5_SCYTO</name>
<proteinExistence type="predicted"/>
<reference evidence="1 2" key="1">
    <citation type="journal article" date="2018" name="Nat. Ecol. Evol.">
        <title>Shark genomes provide insights into elasmobranch evolution and the origin of vertebrates.</title>
        <authorList>
            <person name="Hara Y"/>
            <person name="Yamaguchi K"/>
            <person name="Onimaru K"/>
            <person name="Kadota M"/>
            <person name="Koyanagi M"/>
            <person name="Keeley SD"/>
            <person name="Tatsumi K"/>
            <person name="Tanaka K"/>
            <person name="Motone F"/>
            <person name="Kageyama Y"/>
            <person name="Nozu R"/>
            <person name="Adachi N"/>
            <person name="Nishimura O"/>
            <person name="Nakagawa R"/>
            <person name="Tanegashima C"/>
            <person name="Kiyatake I"/>
            <person name="Matsumoto R"/>
            <person name="Murakumo K"/>
            <person name="Nishida K"/>
            <person name="Terakita A"/>
            <person name="Kuratani S"/>
            <person name="Sato K"/>
            <person name="Hyodo S Kuraku.S."/>
        </authorList>
    </citation>
    <scope>NUCLEOTIDE SEQUENCE [LARGE SCALE GENOMIC DNA]</scope>
</reference>
<comment type="caution">
    <text evidence="1">The sequence shown here is derived from an EMBL/GenBank/DDBJ whole genome shotgun (WGS) entry which is preliminary data.</text>
</comment>
<keyword evidence="2" id="KW-1185">Reference proteome</keyword>
<accession>A0A401Q6I5</accession>